<dbReference type="Proteomes" id="UP000576209">
    <property type="component" value="Unassembled WGS sequence"/>
</dbReference>
<dbReference type="RefSeq" id="WP_183495529.1">
    <property type="nucleotide sequence ID" value="NZ_JACIFF010000004.1"/>
</dbReference>
<dbReference type="AlphaFoldDB" id="A0A840EEA8"/>
<reference evidence="1 2" key="1">
    <citation type="submission" date="2020-08" db="EMBL/GenBank/DDBJ databases">
        <title>Genomic Encyclopedia of Type Strains, Phase IV (KMG-IV): sequencing the most valuable type-strain genomes for metagenomic binning, comparative biology and taxonomic classification.</title>
        <authorList>
            <person name="Goeker M."/>
        </authorList>
    </citation>
    <scope>NUCLEOTIDE SEQUENCE [LARGE SCALE GENOMIC DNA]</scope>
    <source>
        <strain evidence="1 2">DSM 105137</strain>
    </source>
</reference>
<keyword evidence="2" id="KW-1185">Reference proteome</keyword>
<gene>
    <name evidence="1" type="ORF">GGR28_001896</name>
</gene>
<name>A0A840EEA8_9BACT</name>
<sequence>MLGGTQYGTIVVSNSGQRNFRLVTKNASGDRVEVGPSGCGGSLSIGALDGSLITGEQPCSAASFRTNGSLRTYVFKTPQANQSTQFIFWRLTAPVRQITSVTSSVSGETSAPQQSVVMEGRLGNNTQTTNNGQTMYIRYSDDNFLTSFVVAMVNNNNGTFTGNIPGEGLDEGETVKYYLFTSATSTTNPAVTAANADLRTITYNNNGGSNFSFLVTGAAAVT</sequence>
<comment type="caution">
    <text evidence="1">The sequence shown here is derived from an EMBL/GenBank/DDBJ whole genome shotgun (WGS) entry which is preliminary data.</text>
</comment>
<evidence type="ECO:0000313" key="1">
    <source>
        <dbReference type="EMBL" id="MBB4079276.1"/>
    </source>
</evidence>
<proteinExistence type="predicted"/>
<organism evidence="1 2">
    <name type="scientific">Neolewinella aquimaris</name>
    <dbReference type="NCBI Taxonomy" id="1835722"/>
    <lineage>
        <taxon>Bacteria</taxon>
        <taxon>Pseudomonadati</taxon>
        <taxon>Bacteroidota</taxon>
        <taxon>Saprospiria</taxon>
        <taxon>Saprospirales</taxon>
        <taxon>Lewinellaceae</taxon>
        <taxon>Neolewinella</taxon>
    </lineage>
</organism>
<protein>
    <submittedName>
        <fullName evidence="1">Uncharacterized protein</fullName>
    </submittedName>
</protein>
<dbReference type="EMBL" id="JACIFF010000004">
    <property type="protein sequence ID" value="MBB4079276.1"/>
    <property type="molecule type" value="Genomic_DNA"/>
</dbReference>
<accession>A0A840EEA8</accession>
<evidence type="ECO:0000313" key="2">
    <source>
        <dbReference type="Proteomes" id="UP000576209"/>
    </source>
</evidence>